<gene>
    <name evidence="2" type="ORF">XNOV1_A016086</name>
</gene>
<accession>A0AAV1GIZ6</accession>
<evidence type="ECO:0000256" key="1">
    <source>
        <dbReference type="SAM" id="MobiDB-lite"/>
    </source>
</evidence>
<name>A0AAV1GIZ6_XYRNO</name>
<evidence type="ECO:0000313" key="3">
    <source>
        <dbReference type="Proteomes" id="UP001178508"/>
    </source>
</evidence>
<evidence type="ECO:0000313" key="2">
    <source>
        <dbReference type="EMBL" id="CAJ1073019.1"/>
    </source>
</evidence>
<dbReference type="Proteomes" id="UP001178508">
    <property type="component" value="Chromosome 14"/>
</dbReference>
<sequence>MTSGSGLQVLLDRDKYTVQLEPDVGLIAGRRGAKGKVTPPVEGGAAVGDHLVEVLKVMIAGGLQYLLCGSRGAKCAHTSSEASRKRSVKRFIHETVESARRRSNPDDRTTLKFERHKNSFQMSSERRGG</sequence>
<dbReference type="EMBL" id="OY660877">
    <property type="protein sequence ID" value="CAJ1073019.1"/>
    <property type="molecule type" value="Genomic_DNA"/>
</dbReference>
<feature type="region of interest" description="Disordered" evidence="1">
    <location>
        <begin position="98"/>
        <end position="129"/>
    </location>
</feature>
<protein>
    <submittedName>
        <fullName evidence="2">Uncharacterized protein</fullName>
    </submittedName>
</protein>
<organism evidence="2 3">
    <name type="scientific">Xyrichtys novacula</name>
    <name type="common">Pearly razorfish</name>
    <name type="synonym">Hemipteronotus novacula</name>
    <dbReference type="NCBI Taxonomy" id="13765"/>
    <lineage>
        <taxon>Eukaryota</taxon>
        <taxon>Metazoa</taxon>
        <taxon>Chordata</taxon>
        <taxon>Craniata</taxon>
        <taxon>Vertebrata</taxon>
        <taxon>Euteleostomi</taxon>
        <taxon>Actinopterygii</taxon>
        <taxon>Neopterygii</taxon>
        <taxon>Teleostei</taxon>
        <taxon>Neoteleostei</taxon>
        <taxon>Acanthomorphata</taxon>
        <taxon>Eupercaria</taxon>
        <taxon>Labriformes</taxon>
        <taxon>Labridae</taxon>
        <taxon>Xyrichtys</taxon>
    </lineage>
</organism>
<dbReference type="AlphaFoldDB" id="A0AAV1GIZ6"/>
<reference evidence="2" key="1">
    <citation type="submission" date="2023-08" db="EMBL/GenBank/DDBJ databases">
        <authorList>
            <person name="Alioto T."/>
            <person name="Alioto T."/>
            <person name="Gomez Garrido J."/>
        </authorList>
    </citation>
    <scope>NUCLEOTIDE SEQUENCE</scope>
</reference>
<keyword evidence="3" id="KW-1185">Reference proteome</keyword>
<proteinExistence type="predicted"/>
<feature type="compositionally biased region" description="Basic and acidic residues" evidence="1">
    <location>
        <begin position="98"/>
        <end position="117"/>
    </location>
</feature>